<evidence type="ECO:0000256" key="1">
    <source>
        <dbReference type="SAM" id="MobiDB-lite"/>
    </source>
</evidence>
<dbReference type="Pfam" id="PF10618">
    <property type="entry name" value="Tail_tube"/>
    <property type="match status" value="1"/>
</dbReference>
<dbReference type="OrthoDB" id="5463544at2"/>
<evidence type="ECO:0000313" key="2">
    <source>
        <dbReference type="EMBL" id="AXK39620.1"/>
    </source>
</evidence>
<name>A0A345Y6R8_9NEIS</name>
<dbReference type="KEGG" id="ccah:DWG20_09285"/>
<sequence>MAKQDRRGGIIYVKQDGVQYDAKGNFTYNLGRPKREAIVGADSVHGYKETPQVAFIEGEITDNRGLDLDKLVTGEGVTVTLELANGKVISLAEAWYAAEGTGNTDEGNLPVRWESRQQGQEIK</sequence>
<dbReference type="Proteomes" id="UP000254537">
    <property type="component" value="Chromosome"/>
</dbReference>
<organism evidence="2 3">
    <name type="scientific">Crenobacter cavernae</name>
    <dbReference type="NCBI Taxonomy" id="2290923"/>
    <lineage>
        <taxon>Bacteria</taxon>
        <taxon>Pseudomonadati</taxon>
        <taxon>Pseudomonadota</taxon>
        <taxon>Betaproteobacteria</taxon>
        <taxon>Neisseriales</taxon>
        <taxon>Neisseriaceae</taxon>
        <taxon>Crenobacter</taxon>
    </lineage>
</organism>
<reference evidence="2 3" key="1">
    <citation type="submission" date="2018-07" db="EMBL/GenBank/DDBJ databases">
        <title>Crenobacter cavernae sp. nov., isolated from a karst cave.</title>
        <authorList>
            <person name="Zhu H."/>
        </authorList>
    </citation>
    <scope>NUCLEOTIDE SEQUENCE [LARGE SCALE GENOMIC DNA]</scope>
    <source>
        <strain evidence="2 3">K1W11S-77</strain>
    </source>
</reference>
<gene>
    <name evidence="2" type="ORF">DWG20_09285</name>
</gene>
<accession>A0A345Y6R8</accession>
<dbReference type="AlphaFoldDB" id="A0A345Y6R8"/>
<evidence type="ECO:0000313" key="3">
    <source>
        <dbReference type="Proteomes" id="UP000254537"/>
    </source>
</evidence>
<proteinExistence type="predicted"/>
<feature type="region of interest" description="Disordered" evidence="1">
    <location>
        <begin position="101"/>
        <end position="123"/>
    </location>
</feature>
<protein>
    <submittedName>
        <fullName evidence="2">Phage tail protein</fullName>
    </submittedName>
</protein>
<dbReference type="EMBL" id="CP031337">
    <property type="protein sequence ID" value="AXK39620.1"/>
    <property type="molecule type" value="Genomic_DNA"/>
</dbReference>
<dbReference type="InterPro" id="IPR019596">
    <property type="entry name" value="Phage_Mu_GpM_tail_tub"/>
</dbReference>
<dbReference type="RefSeq" id="WP_115433552.1">
    <property type="nucleotide sequence ID" value="NZ_CP031337.1"/>
</dbReference>